<gene>
    <name evidence="1" type="ORF">DFR69_11282</name>
</gene>
<proteinExistence type="predicted"/>
<accession>A0A317N6Q1</accession>
<dbReference type="AlphaFoldDB" id="A0A317N6Q1"/>
<dbReference type="Proteomes" id="UP000246410">
    <property type="component" value="Unassembled WGS sequence"/>
</dbReference>
<evidence type="ECO:0000313" key="2">
    <source>
        <dbReference type="Proteomes" id="UP000246410"/>
    </source>
</evidence>
<sequence>MPKRISDVSLHVYVTPETRDRVVASVRRVLDDHLQDRDVFAWRFTLPTDAADPVHRDLESQWRAAHPGADPGTEATFEIALSLVGDPVDLTDDEIADLEHGLVLAVYGAASHAVPFRLRAHQRTDLELELDHEHH</sequence>
<keyword evidence="2" id="KW-1185">Reference proteome</keyword>
<evidence type="ECO:0000313" key="1">
    <source>
        <dbReference type="EMBL" id="PWV70663.1"/>
    </source>
</evidence>
<name>A0A317N6Q1_9NOCA</name>
<organism evidence="1 2">
    <name type="scientific">Nocardia neocaledoniensis</name>
    <dbReference type="NCBI Taxonomy" id="236511"/>
    <lineage>
        <taxon>Bacteria</taxon>
        <taxon>Bacillati</taxon>
        <taxon>Actinomycetota</taxon>
        <taxon>Actinomycetes</taxon>
        <taxon>Mycobacteriales</taxon>
        <taxon>Nocardiaceae</taxon>
        <taxon>Nocardia</taxon>
    </lineage>
</organism>
<comment type="caution">
    <text evidence="1">The sequence shown here is derived from an EMBL/GenBank/DDBJ whole genome shotgun (WGS) entry which is preliminary data.</text>
</comment>
<reference evidence="1 2" key="1">
    <citation type="submission" date="2018-05" db="EMBL/GenBank/DDBJ databases">
        <title>Genomic Encyclopedia of Type Strains, Phase IV (KMG-IV): sequencing the most valuable type-strain genomes for metagenomic binning, comparative biology and taxonomic classification.</title>
        <authorList>
            <person name="Goeker M."/>
        </authorList>
    </citation>
    <scope>NUCLEOTIDE SEQUENCE [LARGE SCALE GENOMIC DNA]</scope>
    <source>
        <strain evidence="1 2">DSM 44717</strain>
    </source>
</reference>
<dbReference type="EMBL" id="QGTL01000012">
    <property type="protein sequence ID" value="PWV70663.1"/>
    <property type="molecule type" value="Genomic_DNA"/>
</dbReference>
<protein>
    <submittedName>
        <fullName evidence="1">Uncharacterized protein</fullName>
    </submittedName>
</protein>